<dbReference type="GO" id="GO:0007156">
    <property type="term" value="P:homophilic cell adhesion via plasma membrane adhesion molecules"/>
    <property type="evidence" value="ECO:0007669"/>
    <property type="project" value="TreeGrafter"/>
</dbReference>
<dbReference type="InterPro" id="IPR003598">
    <property type="entry name" value="Ig_sub2"/>
</dbReference>
<dbReference type="InterPro" id="IPR007110">
    <property type="entry name" value="Ig-like_dom"/>
</dbReference>
<dbReference type="Proteomes" id="UP000192578">
    <property type="component" value="Unassembled WGS sequence"/>
</dbReference>
<evidence type="ECO:0000256" key="1">
    <source>
        <dbReference type="ARBA" id="ARBA00023319"/>
    </source>
</evidence>
<dbReference type="GO" id="GO:0098632">
    <property type="term" value="F:cell-cell adhesion mediator activity"/>
    <property type="evidence" value="ECO:0007669"/>
    <property type="project" value="TreeGrafter"/>
</dbReference>
<reference evidence="5" key="1">
    <citation type="submission" date="2017-01" db="EMBL/GenBank/DDBJ databases">
        <title>Comparative genomics of anhydrobiosis in the tardigrade Hypsibius dujardini.</title>
        <authorList>
            <person name="Yoshida Y."/>
            <person name="Koutsovoulos G."/>
            <person name="Laetsch D."/>
            <person name="Stevens L."/>
            <person name="Kumar S."/>
            <person name="Horikawa D."/>
            <person name="Ishino K."/>
            <person name="Komine S."/>
            <person name="Tomita M."/>
            <person name="Blaxter M."/>
            <person name="Arakawa K."/>
        </authorList>
    </citation>
    <scope>NUCLEOTIDE SEQUENCE [LARGE SCALE GENOMIC DNA]</scope>
    <source>
        <strain evidence="5">Z151</strain>
    </source>
</reference>
<dbReference type="Pfam" id="PF13927">
    <property type="entry name" value="Ig_3"/>
    <property type="match status" value="1"/>
</dbReference>
<dbReference type="InterPro" id="IPR003599">
    <property type="entry name" value="Ig_sub"/>
</dbReference>
<dbReference type="Pfam" id="PF07679">
    <property type="entry name" value="I-set"/>
    <property type="match status" value="1"/>
</dbReference>
<feature type="domain" description="Ig-like" evidence="3">
    <location>
        <begin position="48"/>
        <end position="141"/>
    </location>
</feature>
<dbReference type="Gene3D" id="2.60.40.10">
    <property type="entry name" value="Immunoglobulins"/>
    <property type="match status" value="2"/>
</dbReference>
<dbReference type="PROSITE" id="PS50835">
    <property type="entry name" value="IG_LIKE"/>
    <property type="match status" value="2"/>
</dbReference>
<dbReference type="PANTHER" id="PTHR10075:SF100">
    <property type="entry name" value="FASCICLIN-2"/>
    <property type="match status" value="1"/>
</dbReference>
<dbReference type="SMART" id="SM00408">
    <property type="entry name" value="IGc2"/>
    <property type="match status" value="2"/>
</dbReference>
<dbReference type="InterPro" id="IPR013098">
    <property type="entry name" value="Ig_I-set"/>
</dbReference>
<dbReference type="SUPFAM" id="SSF48726">
    <property type="entry name" value="Immunoglobulin"/>
    <property type="match status" value="2"/>
</dbReference>
<keyword evidence="1" id="KW-0393">Immunoglobulin domain</keyword>
<dbReference type="GO" id="GO:0030424">
    <property type="term" value="C:axon"/>
    <property type="evidence" value="ECO:0007669"/>
    <property type="project" value="TreeGrafter"/>
</dbReference>
<evidence type="ECO:0000313" key="4">
    <source>
        <dbReference type="EMBL" id="OQV18624.1"/>
    </source>
</evidence>
<feature type="signal peptide" evidence="2">
    <location>
        <begin position="1"/>
        <end position="17"/>
    </location>
</feature>
<gene>
    <name evidence="4" type="ORF">BV898_07253</name>
</gene>
<dbReference type="PANTHER" id="PTHR10075">
    <property type="entry name" value="BASIGIN RELATED"/>
    <property type="match status" value="1"/>
</dbReference>
<name>A0A1W0WTU5_HYPEX</name>
<evidence type="ECO:0000259" key="3">
    <source>
        <dbReference type="PROSITE" id="PS50835"/>
    </source>
</evidence>
<proteinExistence type="predicted"/>
<dbReference type="EMBL" id="MTYJ01000047">
    <property type="protein sequence ID" value="OQV18624.1"/>
    <property type="molecule type" value="Genomic_DNA"/>
</dbReference>
<feature type="chain" id="PRO_5012551581" description="Ig-like domain-containing protein" evidence="2">
    <location>
        <begin position="18"/>
        <end position="283"/>
    </location>
</feature>
<protein>
    <recommendedName>
        <fullName evidence="3">Ig-like domain-containing protein</fullName>
    </recommendedName>
</protein>
<dbReference type="SMART" id="SM00409">
    <property type="entry name" value="IG"/>
    <property type="match status" value="2"/>
</dbReference>
<keyword evidence="5" id="KW-1185">Reference proteome</keyword>
<dbReference type="AlphaFoldDB" id="A0A1W0WTU5"/>
<keyword evidence="2" id="KW-0732">Signal</keyword>
<dbReference type="InterPro" id="IPR013783">
    <property type="entry name" value="Ig-like_fold"/>
</dbReference>
<sequence length="283" mass="31272">MTLRVVCVLSVFALSSAERLIGSAFKLPVSEVTNHENSNVAFMEPKPPAVLKVRLHESTVLVCQAASQNGPAPLITWLKNGKPMQRKNNNERVGEPTQAEVVVVASTTRSTLHLDCLTMAEATSNYTCLADNTVTRVQTVTQLVLLPGTEGWRHDLARSGCPFVRNRRERKQILAVVVRHPRIVMWSPSSLQLQGQAARLLCRTTGSPPPKVTWQLHYGELNKTGQIALITDDARHTISRNGDLVMRDLDFYEDMGVYVCTAENAFGIAHAEAFLYPLEPTSS</sequence>
<dbReference type="InterPro" id="IPR036179">
    <property type="entry name" value="Ig-like_dom_sf"/>
</dbReference>
<feature type="domain" description="Ig-like" evidence="3">
    <location>
        <begin position="181"/>
        <end position="276"/>
    </location>
</feature>
<dbReference type="GO" id="GO:0070593">
    <property type="term" value="P:dendrite self-avoidance"/>
    <property type="evidence" value="ECO:0007669"/>
    <property type="project" value="TreeGrafter"/>
</dbReference>
<dbReference type="GO" id="GO:0005886">
    <property type="term" value="C:plasma membrane"/>
    <property type="evidence" value="ECO:0007669"/>
    <property type="project" value="TreeGrafter"/>
</dbReference>
<organism evidence="4 5">
    <name type="scientific">Hypsibius exemplaris</name>
    <name type="common">Freshwater tardigrade</name>
    <dbReference type="NCBI Taxonomy" id="2072580"/>
    <lineage>
        <taxon>Eukaryota</taxon>
        <taxon>Metazoa</taxon>
        <taxon>Ecdysozoa</taxon>
        <taxon>Tardigrada</taxon>
        <taxon>Eutardigrada</taxon>
        <taxon>Parachela</taxon>
        <taxon>Hypsibioidea</taxon>
        <taxon>Hypsibiidae</taxon>
        <taxon>Hypsibius</taxon>
    </lineage>
</organism>
<evidence type="ECO:0000256" key="2">
    <source>
        <dbReference type="SAM" id="SignalP"/>
    </source>
</evidence>
<comment type="caution">
    <text evidence="4">The sequence shown here is derived from an EMBL/GenBank/DDBJ whole genome shotgun (WGS) entry which is preliminary data.</text>
</comment>
<evidence type="ECO:0000313" key="5">
    <source>
        <dbReference type="Proteomes" id="UP000192578"/>
    </source>
</evidence>
<accession>A0A1W0WTU5</accession>
<dbReference type="OrthoDB" id="6138780at2759"/>
<dbReference type="GO" id="GO:0007411">
    <property type="term" value="P:axon guidance"/>
    <property type="evidence" value="ECO:0007669"/>
    <property type="project" value="TreeGrafter"/>
</dbReference>